<evidence type="ECO:0000256" key="4">
    <source>
        <dbReference type="ARBA" id="ARBA00022962"/>
    </source>
</evidence>
<dbReference type="SUPFAM" id="SSF52317">
    <property type="entry name" value="Class I glutamine amidotransferase-like"/>
    <property type="match status" value="1"/>
</dbReference>
<keyword evidence="4" id="KW-0315">Glutamine amidotransferase</keyword>
<dbReference type="InterPro" id="IPR035686">
    <property type="entry name" value="CPSase_GATase1"/>
</dbReference>
<evidence type="ECO:0000259" key="8">
    <source>
        <dbReference type="SMART" id="SM01097"/>
    </source>
</evidence>
<dbReference type="InterPro" id="IPR017926">
    <property type="entry name" value="GATASE"/>
</dbReference>
<dbReference type="SUPFAM" id="SSF52021">
    <property type="entry name" value="Carbamoyl phosphate synthetase, small subunit N-terminal domain"/>
    <property type="match status" value="1"/>
</dbReference>
<dbReference type="EMBL" id="JF980090">
    <property type="protein sequence ID" value="AEV43072.1"/>
    <property type="molecule type" value="Genomic_DNA"/>
</dbReference>
<dbReference type="InterPro" id="IPR002474">
    <property type="entry name" value="CarbamoylP_synth_ssu_N"/>
</dbReference>
<comment type="catalytic activity">
    <reaction evidence="6">
        <text>hydrogencarbonate + L-glutamine + 2 ATP + H2O = carbamoyl phosphate + L-glutamate + 2 ADP + phosphate + 2 H(+)</text>
        <dbReference type="Rhea" id="RHEA:18633"/>
        <dbReference type="ChEBI" id="CHEBI:15377"/>
        <dbReference type="ChEBI" id="CHEBI:15378"/>
        <dbReference type="ChEBI" id="CHEBI:17544"/>
        <dbReference type="ChEBI" id="CHEBI:29985"/>
        <dbReference type="ChEBI" id="CHEBI:30616"/>
        <dbReference type="ChEBI" id="CHEBI:43474"/>
        <dbReference type="ChEBI" id="CHEBI:58228"/>
        <dbReference type="ChEBI" id="CHEBI:58359"/>
        <dbReference type="ChEBI" id="CHEBI:456216"/>
        <dbReference type="EC" id="6.3.5.5"/>
    </reaction>
</comment>
<evidence type="ECO:0000256" key="2">
    <source>
        <dbReference type="ARBA" id="ARBA00007800"/>
    </source>
</evidence>
<dbReference type="SMART" id="SM01097">
    <property type="entry name" value="CPSase_sm_chain"/>
    <property type="match status" value="1"/>
</dbReference>
<dbReference type="Pfam" id="PF00117">
    <property type="entry name" value="GATase"/>
    <property type="match status" value="1"/>
</dbReference>
<evidence type="ECO:0000256" key="1">
    <source>
        <dbReference type="ARBA" id="ARBA00005077"/>
    </source>
</evidence>
<feature type="non-terminal residue" evidence="9">
    <location>
        <position position="259"/>
    </location>
</feature>
<dbReference type="PANTHER" id="PTHR43418:SF7">
    <property type="entry name" value="CARBAMOYL-PHOSPHATE SYNTHASE SMALL CHAIN"/>
    <property type="match status" value="1"/>
</dbReference>
<dbReference type="InterPro" id="IPR036480">
    <property type="entry name" value="CarbP_synth_ssu_N_sf"/>
</dbReference>
<dbReference type="PROSITE" id="PS51273">
    <property type="entry name" value="GATASE_TYPE_1"/>
    <property type="match status" value="1"/>
</dbReference>
<evidence type="ECO:0000256" key="3">
    <source>
        <dbReference type="ARBA" id="ARBA00012738"/>
    </source>
</evidence>
<dbReference type="PRINTS" id="PR00099">
    <property type="entry name" value="CPSGATASE"/>
</dbReference>
<gene>
    <name evidence="9" type="primary">CAD</name>
</gene>
<dbReference type="CDD" id="cd01744">
    <property type="entry name" value="GATase1_CPSase"/>
    <property type="match status" value="1"/>
</dbReference>
<dbReference type="PANTHER" id="PTHR43418">
    <property type="entry name" value="MULTIFUNCTIONAL TRYPTOPHAN BIOSYNTHESIS PROTEIN-RELATED"/>
    <property type="match status" value="1"/>
</dbReference>
<dbReference type="NCBIfam" id="NF009475">
    <property type="entry name" value="PRK12838.1"/>
    <property type="match status" value="1"/>
</dbReference>
<sequence>QILVLTYPLIGNYGIPGDEKDEHDLPWFESNKIWAAGLIVGELCETPSHWRYTKTLSAWMKEQNIPGIQEIDTRALTKIIRERGSILGRIIYNQPPPSSTSIDVITPPISDPNARNLVAEVSCSAAITYNPKGSPRICVVDCGLKYNQIRCFLRRGARVDIVPWNHDLSSQQFDGLFLSNGPGDPSTCSATVQNIRKIMAKDKKTPIFGICMGHQLLSLAAGCKSYKMAYGNRGHNQPAIHLATQRCYMTSQNHGFAID</sequence>
<reference evidence="9" key="1">
    <citation type="journal article" date="2011" name="Syst. Entomol.">
        <title>Molecular phylogenetics of Braconidae (Hymenoptera: Ichneumonoidea) based on multiple nuclear genes and implications for classification.</title>
        <authorList>
            <person name="Sharanowski B.J."/>
            <person name="Dowling A.P.G."/>
            <person name="Sharkey M.J."/>
        </authorList>
    </citation>
    <scope>NUCLEOTIDE SEQUENCE</scope>
</reference>
<proteinExistence type="inferred from homology"/>
<comment type="catalytic activity">
    <reaction evidence="7">
        <text>L-glutamine + H2O = L-glutamate + NH4(+)</text>
        <dbReference type="Rhea" id="RHEA:15889"/>
        <dbReference type="ChEBI" id="CHEBI:15377"/>
        <dbReference type="ChEBI" id="CHEBI:28938"/>
        <dbReference type="ChEBI" id="CHEBI:29985"/>
        <dbReference type="ChEBI" id="CHEBI:58359"/>
    </reaction>
</comment>
<dbReference type="AlphaFoldDB" id="G9E6V3"/>
<dbReference type="GO" id="GO:0004088">
    <property type="term" value="F:carbamoyl-phosphate synthase (glutamine-hydrolyzing) activity"/>
    <property type="evidence" value="ECO:0007669"/>
    <property type="project" value="UniProtKB-EC"/>
</dbReference>
<comment type="subunit">
    <text evidence="5">Heterodimer composed of 2 chains; the small (or glutamine) chain promotes the hydrolysis of glutamine to ammonia, which is used by the large (or ammonia) chain to synthesize carbamoyl phosphate.</text>
</comment>
<evidence type="ECO:0000313" key="9">
    <source>
        <dbReference type="EMBL" id="AEV43072.1"/>
    </source>
</evidence>
<dbReference type="Gene3D" id="3.40.50.880">
    <property type="match status" value="1"/>
</dbReference>
<evidence type="ECO:0000256" key="7">
    <source>
        <dbReference type="ARBA" id="ARBA00049285"/>
    </source>
</evidence>
<dbReference type="InterPro" id="IPR050472">
    <property type="entry name" value="Anth_synth/Amidotransfase"/>
</dbReference>
<organism evidence="9">
    <name type="scientific">Eubazus (Aliolus) sp. 9 BJS-2011</name>
    <dbReference type="NCBI Taxonomy" id="1097145"/>
    <lineage>
        <taxon>Eukaryota</taxon>
        <taxon>Metazoa</taxon>
        <taxon>Ecdysozoa</taxon>
        <taxon>Arthropoda</taxon>
        <taxon>Hexapoda</taxon>
        <taxon>Insecta</taxon>
        <taxon>Pterygota</taxon>
        <taxon>Neoptera</taxon>
        <taxon>Endopterygota</taxon>
        <taxon>Hymenoptera</taxon>
        <taxon>Apocrita</taxon>
        <taxon>Ichneumonoidea</taxon>
        <taxon>Braconidae</taxon>
        <taxon>Brachistinae</taxon>
        <taxon>Eubazus</taxon>
        <taxon>Aliolus</taxon>
    </lineage>
</organism>
<evidence type="ECO:0000256" key="5">
    <source>
        <dbReference type="ARBA" id="ARBA00044031"/>
    </source>
</evidence>
<accession>G9E6V3</accession>
<dbReference type="PRINTS" id="PR00096">
    <property type="entry name" value="GATASE"/>
</dbReference>
<dbReference type="Gene3D" id="3.50.30.20">
    <property type="entry name" value="Carbamoyl-phosphate synthase small subunit, N-terminal domain"/>
    <property type="match status" value="1"/>
</dbReference>
<protein>
    <recommendedName>
        <fullName evidence="3">carbamoyl-phosphate synthase (glutamine-hydrolyzing)</fullName>
        <ecNumber evidence="3">6.3.5.5</ecNumber>
    </recommendedName>
</protein>
<evidence type="ECO:0000256" key="6">
    <source>
        <dbReference type="ARBA" id="ARBA00048816"/>
    </source>
</evidence>
<dbReference type="InterPro" id="IPR029062">
    <property type="entry name" value="Class_I_gatase-like"/>
</dbReference>
<dbReference type="Pfam" id="PF00988">
    <property type="entry name" value="CPSase_sm_chain"/>
    <property type="match status" value="1"/>
</dbReference>
<comment type="similarity">
    <text evidence="2">Belongs to the CarA family.</text>
</comment>
<name>G9E6V3_9HYME</name>
<feature type="domain" description="Carbamoyl-phosphate synthase small subunit N-terminal" evidence="8">
    <location>
        <begin position="1"/>
        <end position="91"/>
    </location>
</feature>
<feature type="non-terminal residue" evidence="9">
    <location>
        <position position="1"/>
    </location>
</feature>
<comment type="pathway">
    <text evidence="1">Amino-acid biosynthesis; L-arginine biosynthesis; carbamoyl phosphate from bicarbonate: step 1/1.</text>
</comment>
<dbReference type="EC" id="6.3.5.5" evidence="3"/>